<protein>
    <submittedName>
        <fullName evidence="9">Sodium:dicarboxylate symporter</fullName>
    </submittedName>
</protein>
<dbReference type="RefSeq" id="WP_039679676.1">
    <property type="nucleotide sequence ID" value="NZ_JAXECK010000002.1"/>
</dbReference>
<keyword evidence="4 8" id="KW-0812">Transmembrane</keyword>
<dbReference type="GO" id="GO:0005886">
    <property type="term" value="C:plasma membrane"/>
    <property type="evidence" value="ECO:0007669"/>
    <property type="project" value="UniProtKB-SubCell"/>
</dbReference>
<evidence type="ECO:0000313" key="10">
    <source>
        <dbReference type="Proteomes" id="UP000031189"/>
    </source>
</evidence>
<evidence type="ECO:0000256" key="3">
    <source>
        <dbReference type="ARBA" id="ARBA00022475"/>
    </source>
</evidence>
<feature type="transmembrane region" description="Helical" evidence="8">
    <location>
        <begin position="336"/>
        <end position="358"/>
    </location>
</feature>
<dbReference type="Pfam" id="PF00375">
    <property type="entry name" value="SDF"/>
    <property type="match status" value="1"/>
</dbReference>
<keyword evidence="2" id="KW-0813">Transport</keyword>
<dbReference type="PANTHER" id="PTHR42865">
    <property type="entry name" value="PROTON/GLUTAMATE-ASPARTATE SYMPORTER"/>
    <property type="match status" value="1"/>
</dbReference>
<dbReference type="PRINTS" id="PR00173">
    <property type="entry name" value="EDTRNSPORT"/>
</dbReference>
<evidence type="ECO:0000256" key="5">
    <source>
        <dbReference type="ARBA" id="ARBA00022847"/>
    </source>
</evidence>
<dbReference type="InterPro" id="IPR001991">
    <property type="entry name" value="Na-dicarboxylate_symporter"/>
</dbReference>
<comment type="subcellular location">
    <subcellularLocation>
        <location evidence="1">Cell membrane</location>
        <topology evidence="1">Multi-pass membrane protein</topology>
    </subcellularLocation>
</comment>
<reference evidence="9 10" key="1">
    <citation type="submission" date="2014-12" db="EMBL/GenBank/DDBJ databases">
        <title>Draft genome sequence of Terrisporobacter sp. 08-306576, isolated from the blood culture of a bacteremia patient.</title>
        <authorList>
            <person name="Lund L.C."/>
            <person name="Sydenham T.V."/>
            <person name="Hogh S.V."/>
            <person name="Skov M.N."/>
            <person name="Kemp M."/>
            <person name="Justesen U.S."/>
        </authorList>
    </citation>
    <scope>NUCLEOTIDE SEQUENCE [LARGE SCALE GENOMIC DNA]</scope>
    <source>
        <strain evidence="9 10">08-306576</strain>
    </source>
</reference>
<evidence type="ECO:0000256" key="6">
    <source>
        <dbReference type="ARBA" id="ARBA00022989"/>
    </source>
</evidence>
<feature type="transmembrane region" description="Helical" evidence="8">
    <location>
        <begin position="191"/>
        <end position="212"/>
    </location>
</feature>
<comment type="caution">
    <text evidence="9">The sequence shown here is derived from an EMBL/GenBank/DDBJ whole genome shotgun (WGS) entry which is preliminary data.</text>
</comment>
<gene>
    <name evidence="9" type="ORF">QX51_09510</name>
</gene>
<dbReference type="EMBL" id="JWHR01000087">
    <property type="protein sequence ID" value="KHS57186.1"/>
    <property type="molecule type" value="Genomic_DNA"/>
</dbReference>
<dbReference type="PANTHER" id="PTHR42865:SF7">
    <property type="entry name" value="PROTON_GLUTAMATE-ASPARTATE SYMPORTER"/>
    <property type="match status" value="1"/>
</dbReference>
<feature type="transmembrane region" description="Helical" evidence="8">
    <location>
        <begin position="45"/>
        <end position="68"/>
    </location>
</feature>
<keyword evidence="3" id="KW-1003">Cell membrane</keyword>
<feature type="transmembrane region" description="Helical" evidence="8">
    <location>
        <begin position="304"/>
        <end position="324"/>
    </location>
</feature>
<dbReference type="AlphaFoldDB" id="A0A0B3VK84"/>
<keyword evidence="10" id="KW-1185">Reference proteome</keyword>
<feature type="transmembrane region" description="Helical" evidence="8">
    <location>
        <begin position="89"/>
        <end position="108"/>
    </location>
</feature>
<dbReference type="GO" id="GO:0006835">
    <property type="term" value="P:dicarboxylic acid transport"/>
    <property type="evidence" value="ECO:0007669"/>
    <property type="project" value="TreeGrafter"/>
</dbReference>
<evidence type="ECO:0000256" key="8">
    <source>
        <dbReference type="SAM" id="Phobius"/>
    </source>
</evidence>
<keyword evidence="5" id="KW-0769">Symport</keyword>
<evidence type="ECO:0000256" key="7">
    <source>
        <dbReference type="ARBA" id="ARBA00023136"/>
    </source>
</evidence>
<accession>A0A0B3VK84</accession>
<dbReference type="FunFam" id="1.10.3860.10:FF:000001">
    <property type="entry name" value="C4-dicarboxylate transport protein"/>
    <property type="match status" value="1"/>
</dbReference>
<dbReference type="SUPFAM" id="SSF118215">
    <property type="entry name" value="Proton glutamate symport protein"/>
    <property type="match status" value="1"/>
</dbReference>
<sequence length="423" mass="44777">MKKKVTLTSKILLGLFLGFIFGLILKSLPESYIKDTVIIGGVFKVLGSGFTSAIKMMVVPLVFVSLVCGASSMGDVKQLGRIGTKTMSFYLSTTAIAIVTALFLGSVLKPGEGLDMSSVVTGEVAIGESKSLVDIILGIIPSNPIASFANGDMLQIIFFALLTGVAMSMVGEKAEPIRKVFESANDICMKMVGIIMMAAPIGVFALVAETFSTVGKDAILVLIKYLAVVLLGLAIHVTIVYGGLFKIFTKQKIMPFLKKFTKVAAITFSTSSSNASVPASMEILEDLGVGKTTRSFTIPMGATINMDGTAIMQGVAALFIAQIYGIDLEINQMMTIVLTATLASIGTAGVPGVGMIMLSMVLTSVNLPLEGIGLIMGVERIVDMFRTTVNVMGDNVCTLIVANSEKDFEVEKYYGEEKEAVVA</sequence>
<feature type="transmembrane region" description="Helical" evidence="8">
    <location>
        <begin position="218"/>
        <end position="244"/>
    </location>
</feature>
<keyword evidence="7 8" id="KW-0472">Membrane</keyword>
<proteinExistence type="predicted"/>
<evidence type="ECO:0000256" key="1">
    <source>
        <dbReference type="ARBA" id="ARBA00004651"/>
    </source>
</evidence>
<dbReference type="OrthoDB" id="9768885at2"/>
<feature type="transmembrane region" description="Helical" evidence="8">
    <location>
        <begin position="153"/>
        <end position="170"/>
    </location>
</feature>
<dbReference type="InterPro" id="IPR036458">
    <property type="entry name" value="Na:dicarbo_symporter_sf"/>
</dbReference>
<dbReference type="Gene3D" id="1.10.3860.10">
    <property type="entry name" value="Sodium:dicarboxylate symporter"/>
    <property type="match status" value="1"/>
</dbReference>
<feature type="transmembrane region" description="Helical" evidence="8">
    <location>
        <begin position="7"/>
        <end position="25"/>
    </location>
</feature>
<name>A0A0B3VK84_9FIRM</name>
<evidence type="ECO:0000313" key="9">
    <source>
        <dbReference type="EMBL" id="KHS57186.1"/>
    </source>
</evidence>
<keyword evidence="6 8" id="KW-1133">Transmembrane helix</keyword>
<organism evidence="9 10">
    <name type="scientific">Terrisporobacter othiniensis</name>
    <dbReference type="NCBI Taxonomy" id="1577792"/>
    <lineage>
        <taxon>Bacteria</taxon>
        <taxon>Bacillati</taxon>
        <taxon>Bacillota</taxon>
        <taxon>Clostridia</taxon>
        <taxon>Peptostreptococcales</taxon>
        <taxon>Peptostreptococcaceae</taxon>
        <taxon>Terrisporobacter</taxon>
    </lineage>
</organism>
<evidence type="ECO:0000256" key="4">
    <source>
        <dbReference type="ARBA" id="ARBA00022692"/>
    </source>
</evidence>
<evidence type="ECO:0000256" key="2">
    <source>
        <dbReference type="ARBA" id="ARBA00022448"/>
    </source>
</evidence>
<dbReference type="Proteomes" id="UP000031189">
    <property type="component" value="Unassembled WGS sequence"/>
</dbReference>
<dbReference type="GO" id="GO:0015293">
    <property type="term" value="F:symporter activity"/>
    <property type="evidence" value="ECO:0007669"/>
    <property type="project" value="UniProtKB-KW"/>
</dbReference>